<dbReference type="GO" id="GO:0016887">
    <property type="term" value="F:ATP hydrolysis activity"/>
    <property type="evidence" value="ECO:0007669"/>
    <property type="project" value="InterPro"/>
</dbReference>
<dbReference type="InterPro" id="IPR050166">
    <property type="entry name" value="ABC_transporter_ATP-bind"/>
</dbReference>
<gene>
    <name evidence="5" type="ORF">TtJL18_2432</name>
</gene>
<dbReference type="InterPro" id="IPR003439">
    <property type="entry name" value="ABC_transporter-like_ATP-bd"/>
</dbReference>
<evidence type="ECO:0000313" key="5">
    <source>
        <dbReference type="EMBL" id="AFH40257.1"/>
    </source>
</evidence>
<dbReference type="AlphaFoldDB" id="H9ZV97"/>
<dbReference type="EMBL" id="CP003254">
    <property type="protein sequence ID" value="AFH40257.1"/>
    <property type="molecule type" value="Genomic_DNA"/>
</dbReference>
<dbReference type="PANTHER" id="PTHR42788:SF13">
    <property type="entry name" value="ALIPHATIC SULFONATES IMPORT ATP-BINDING PROTEIN SSUB"/>
    <property type="match status" value="1"/>
</dbReference>
<protein>
    <submittedName>
        <fullName evidence="5">ABC-type nitrate/sulfonate/bicarbonate transport system, ATPase component</fullName>
    </submittedName>
</protein>
<dbReference type="PROSITE" id="PS50893">
    <property type="entry name" value="ABC_TRANSPORTER_2"/>
    <property type="match status" value="1"/>
</dbReference>
<sequence>MRLTHVWRLQPQVRAKEKGLVAMSFEVPTNLKRLEIKGIRKVFESSSGSVVALESLDLQVADGEFLVIVGPSGCGKTTLLRILAGLEEPSEGQILFQGKDKPSVAMVFQEQAVFPWLSVIDNVAYGLYLKGVPKKERYEIATFWLEKVGLSGFARAYPHQLSGGMKQRVNVARAFAVDPDVLLMDEPFSAVDEQTRLLLQQEVARLCEEQGKSVVFITHSIDEALALGDRVVVMTARPGRVKAVIRVPFPRPRNVVEVRTLPNYGQLYWQIWGLLAEEIRGGKNGA</sequence>
<keyword evidence="3" id="KW-0067">ATP-binding</keyword>
<evidence type="ECO:0000256" key="3">
    <source>
        <dbReference type="ARBA" id="ARBA00022840"/>
    </source>
</evidence>
<keyword evidence="2" id="KW-0547">Nucleotide-binding</keyword>
<dbReference type="HOGENOM" id="CLU_000604_1_22_0"/>
<dbReference type="Gene3D" id="3.40.50.300">
    <property type="entry name" value="P-loop containing nucleotide triphosphate hydrolases"/>
    <property type="match status" value="1"/>
</dbReference>
<reference evidence="5 6" key="1">
    <citation type="journal article" date="2013" name="Genome Announc.">
        <title>Whole Genome Sequencing of Thermus oshimai JL-2 and Thermus thermophilus JL-18, Incomplete Denitrifiers from the United States Great Basin.</title>
        <authorList>
            <person name="Murugapiran S.K."/>
            <person name="Huntemann M."/>
            <person name="Wei C.L."/>
            <person name="Han J."/>
            <person name="Detter J.C."/>
            <person name="Han C.S."/>
            <person name="Erkkila T.H."/>
            <person name="Teshima H."/>
            <person name="Chen A."/>
            <person name="Kyrpides N."/>
            <person name="Mavrommatis K."/>
            <person name="Markowitz V."/>
            <person name="Szeto E."/>
            <person name="Ivanova N."/>
            <person name="Pagani I."/>
            <person name="Lam J."/>
            <person name="McDonald A.I."/>
            <person name="Dodsworth J.A."/>
            <person name="Pati A."/>
            <person name="Goodwin L."/>
            <person name="Peters L."/>
            <person name="Pitluck S."/>
            <person name="Woyke T."/>
            <person name="Hedlund B.P."/>
        </authorList>
    </citation>
    <scope>NUCLEOTIDE SEQUENCE [LARGE SCALE GENOMIC DNA]</scope>
    <source>
        <strain evidence="5 6">JL-18</strain>
        <plasmid evidence="5 6">pTTJL1802</plasmid>
    </source>
</reference>
<dbReference type="GO" id="GO:0005524">
    <property type="term" value="F:ATP binding"/>
    <property type="evidence" value="ECO:0007669"/>
    <property type="project" value="UniProtKB-KW"/>
</dbReference>
<dbReference type="Proteomes" id="UP000007388">
    <property type="component" value="Plasmid pTTJL1802"/>
</dbReference>
<dbReference type="SMART" id="SM00382">
    <property type="entry name" value="AAA"/>
    <property type="match status" value="1"/>
</dbReference>
<dbReference type="KEGG" id="ttl:TtJL18_2432"/>
<evidence type="ECO:0000256" key="1">
    <source>
        <dbReference type="ARBA" id="ARBA00022448"/>
    </source>
</evidence>
<keyword evidence="1" id="KW-0813">Transport</keyword>
<keyword evidence="5" id="KW-0614">Plasmid</keyword>
<evidence type="ECO:0000313" key="6">
    <source>
        <dbReference type="Proteomes" id="UP000007388"/>
    </source>
</evidence>
<proteinExistence type="predicted"/>
<dbReference type="InterPro" id="IPR017871">
    <property type="entry name" value="ABC_transporter-like_CS"/>
</dbReference>
<dbReference type="InterPro" id="IPR003593">
    <property type="entry name" value="AAA+_ATPase"/>
</dbReference>
<dbReference type="PANTHER" id="PTHR42788">
    <property type="entry name" value="TAURINE IMPORT ATP-BINDING PROTEIN-RELATED"/>
    <property type="match status" value="1"/>
</dbReference>
<dbReference type="PROSITE" id="PS00211">
    <property type="entry name" value="ABC_TRANSPORTER_1"/>
    <property type="match status" value="1"/>
</dbReference>
<accession>H9ZV97</accession>
<dbReference type="CDD" id="cd03293">
    <property type="entry name" value="ABC_NrtD_SsuB_transporters"/>
    <property type="match status" value="1"/>
</dbReference>
<name>H9ZV97_THETH</name>
<evidence type="ECO:0000256" key="2">
    <source>
        <dbReference type="ARBA" id="ARBA00022741"/>
    </source>
</evidence>
<organism evidence="5 6">
    <name type="scientific">Thermus thermophilus JL-18</name>
    <dbReference type="NCBI Taxonomy" id="798128"/>
    <lineage>
        <taxon>Bacteria</taxon>
        <taxon>Thermotogati</taxon>
        <taxon>Deinococcota</taxon>
        <taxon>Deinococci</taxon>
        <taxon>Thermales</taxon>
        <taxon>Thermaceae</taxon>
        <taxon>Thermus</taxon>
    </lineage>
</organism>
<feature type="domain" description="ABC transporter" evidence="4">
    <location>
        <begin position="34"/>
        <end position="261"/>
    </location>
</feature>
<evidence type="ECO:0000259" key="4">
    <source>
        <dbReference type="PROSITE" id="PS50893"/>
    </source>
</evidence>
<dbReference type="SUPFAM" id="SSF52540">
    <property type="entry name" value="P-loop containing nucleoside triphosphate hydrolases"/>
    <property type="match status" value="1"/>
</dbReference>
<dbReference type="InterPro" id="IPR027417">
    <property type="entry name" value="P-loop_NTPase"/>
</dbReference>
<dbReference type="Pfam" id="PF00005">
    <property type="entry name" value="ABC_tran"/>
    <property type="match status" value="1"/>
</dbReference>
<geneLocation type="plasmid" evidence="5 6">
    <name>pTTJL1802</name>
</geneLocation>